<comment type="caution">
    <text evidence="1">The sequence shown here is derived from an EMBL/GenBank/DDBJ whole genome shotgun (WGS) entry which is preliminary data.</text>
</comment>
<organism evidence="1 2">
    <name type="scientific">Acinetobacter lwoffii NIPH 478</name>
    <dbReference type="NCBI Taxonomy" id="1217668"/>
    <lineage>
        <taxon>Bacteria</taxon>
        <taxon>Pseudomonadati</taxon>
        <taxon>Pseudomonadota</taxon>
        <taxon>Gammaproteobacteria</taxon>
        <taxon>Moraxellales</taxon>
        <taxon>Moraxellaceae</taxon>
        <taxon>Acinetobacter</taxon>
    </lineage>
</organism>
<evidence type="ECO:0000313" key="1">
    <source>
        <dbReference type="EMBL" id="ENW30249.1"/>
    </source>
</evidence>
<gene>
    <name evidence="1" type="ORF">F923_01888</name>
</gene>
<dbReference type="HOGENOM" id="CLU_2379687_0_0_6"/>
<sequence>MVEGKESEIVPCCEDFPVYVNAPISHQISIKSYIGQPIFNEDGSIFGTLFAIDSEPNADDITQNIDLIELLGDLLSKFLQAELRGSKHLYTSRN</sequence>
<evidence type="ECO:0000313" key="2">
    <source>
        <dbReference type="Proteomes" id="UP000018416"/>
    </source>
</evidence>
<dbReference type="SUPFAM" id="SSF55781">
    <property type="entry name" value="GAF domain-like"/>
    <property type="match status" value="1"/>
</dbReference>
<accession>N9HLZ1</accession>
<reference evidence="1 2" key="1">
    <citation type="submission" date="2013-02" db="EMBL/GenBank/DDBJ databases">
        <title>The Genome Sequence of Acinetobacter lwoffii NIPH 478.</title>
        <authorList>
            <consortium name="The Broad Institute Genome Sequencing Platform"/>
            <consortium name="The Broad Institute Genome Sequencing Center for Infectious Disease"/>
            <person name="Cerqueira G."/>
            <person name="Feldgarden M."/>
            <person name="Courvalin P."/>
            <person name="Perichon B."/>
            <person name="Grillot-Courvalin C."/>
            <person name="Clermont D."/>
            <person name="Rocha E."/>
            <person name="Yoon E.-J."/>
            <person name="Nemec A."/>
            <person name="Walker B."/>
            <person name="Young S.K."/>
            <person name="Zeng Q."/>
            <person name="Gargeya S."/>
            <person name="Fitzgerald M."/>
            <person name="Haas B."/>
            <person name="Abouelleil A."/>
            <person name="Alvarado L."/>
            <person name="Arachchi H.M."/>
            <person name="Berlin A.M."/>
            <person name="Chapman S.B."/>
            <person name="Dewar J."/>
            <person name="Goldberg J."/>
            <person name="Griggs A."/>
            <person name="Gujja S."/>
            <person name="Hansen M."/>
            <person name="Howarth C."/>
            <person name="Imamovic A."/>
            <person name="Larimer J."/>
            <person name="McCowan C."/>
            <person name="Murphy C."/>
            <person name="Neiman D."/>
            <person name="Pearson M."/>
            <person name="Priest M."/>
            <person name="Roberts A."/>
            <person name="Saif S."/>
            <person name="Shea T."/>
            <person name="Sisk P."/>
            <person name="Sykes S."/>
            <person name="Wortman J."/>
            <person name="Nusbaum C."/>
            <person name="Birren B."/>
        </authorList>
    </citation>
    <scope>NUCLEOTIDE SEQUENCE [LARGE SCALE GENOMIC DNA]</scope>
    <source>
        <strain evidence="1 2">NIPH 478</strain>
    </source>
</reference>
<dbReference type="Proteomes" id="UP000018416">
    <property type="component" value="Unassembled WGS sequence"/>
</dbReference>
<proteinExistence type="predicted"/>
<protein>
    <recommendedName>
        <fullName evidence="3">GAF domain-containing protein</fullName>
    </recommendedName>
</protein>
<evidence type="ECO:0008006" key="3">
    <source>
        <dbReference type="Google" id="ProtNLM"/>
    </source>
</evidence>
<dbReference type="AlphaFoldDB" id="N9HLZ1"/>
<name>N9HLZ1_ACILW</name>
<dbReference type="EMBL" id="APQU01000012">
    <property type="protein sequence ID" value="ENW30249.1"/>
    <property type="molecule type" value="Genomic_DNA"/>
</dbReference>